<reference evidence="2 3" key="1">
    <citation type="submission" date="2021-06" db="EMBL/GenBank/DDBJ databases">
        <authorList>
            <person name="Lee D.H."/>
        </authorList>
    </citation>
    <scope>NUCLEOTIDE SEQUENCE [LARGE SCALE GENOMIC DNA]</scope>
    <source>
        <strain evidence="2 3">MMS21-HV4-11</strain>
    </source>
</reference>
<feature type="domain" description="TauD/TfdA-like" evidence="1">
    <location>
        <begin position="65"/>
        <end position="318"/>
    </location>
</feature>
<organism evidence="2 3">
    <name type="scientific">Reyranella humidisoli</name>
    <dbReference type="NCBI Taxonomy" id="2849149"/>
    <lineage>
        <taxon>Bacteria</taxon>
        <taxon>Pseudomonadati</taxon>
        <taxon>Pseudomonadota</taxon>
        <taxon>Alphaproteobacteria</taxon>
        <taxon>Hyphomicrobiales</taxon>
        <taxon>Reyranellaceae</taxon>
        <taxon>Reyranella</taxon>
    </lineage>
</organism>
<dbReference type="InterPro" id="IPR003819">
    <property type="entry name" value="TauD/TfdA-like"/>
</dbReference>
<keyword evidence="2" id="KW-0560">Oxidoreductase</keyword>
<dbReference type="Pfam" id="PF02668">
    <property type="entry name" value="TauD"/>
    <property type="match status" value="1"/>
</dbReference>
<name>A0ABS6IFN5_9HYPH</name>
<proteinExistence type="predicted"/>
<keyword evidence="3" id="KW-1185">Reference proteome</keyword>
<dbReference type="PANTHER" id="PTHR10696:SF56">
    <property type="entry name" value="TAUD_TFDA-LIKE DOMAIN-CONTAINING PROTEIN"/>
    <property type="match status" value="1"/>
</dbReference>
<evidence type="ECO:0000259" key="1">
    <source>
        <dbReference type="Pfam" id="PF02668"/>
    </source>
</evidence>
<dbReference type="RefSeq" id="WP_216957642.1">
    <property type="nucleotide sequence ID" value="NZ_JAHOPB010000001.1"/>
</dbReference>
<dbReference type="GO" id="GO:0051213">
    <property type="term" value="F:dioxygenase activity"/>
    <property type="evidence" value="ECO:0007669"/>
    <property type="project" value="UniProtKB-KW"/>
</dbReference>
<dbReference type="InterPro" id="IPR050411">
    <property type="entry name" value="AlphaKG_dependent_hydroxylases"/>
</dbReference>
<keyword evidence="2" id="KW-0223">Dioxygenase</keyword>
<accession>A0ABS6IFN5</accession>
<evidence type="ECO:0000313" key="3">
    <source>
        <dbReference type="Proteomes" id="UP000727907"/>
    </source>
</evidence>
<gene>
    <name evidence="2" type="ORF">KQ910_06455</name>
</gene>
<dbReference type="Proteomes" id="UP000727907">
    <property type="component" value="Unassembled WGS sequence"/>
</dbReference>
<dbReference type="EMBL" id="JAHOPB010000001">
    <property type="protein sequence ID" value="MBU8873398.1"/>
    <property type="molecule type" value="Genomic_DNA"/>
</dbReference>
<sequence>MADAADLSVPLPREAMPDRLLWRGDTLAPETGRIALPGDVGRELDRLVAALDRDPVPLLLLRPEDFPLDASRAFMRDVKQSLDDGPGFAIVDRLPVERWSKDGLRAVWWLLASLVARPVAQKWDGTSIYDVTDLGKPPGNGVRPDITNAEQNFHTDNSYNLVPPHYVGLLCVRTAMEGGVSGIVSFAAAHEEMRRQHPDLLPRLYQPFYFDRQREHAPGDVMTTHHPMLEREDGRLIARLSRFQVTNGHALAGVDLDPEGVAAIEAFEAILNAPGMAARFVFQPGQMQLIDNRALGHKRTGFRDWPDAERKRLLIRLWLRDRGSRAYNG</sequence>
<protein>
    <submittedName>
        <fullName evidence="2">TauD/TfdA family dioxygenase</fullName>
    </submittedName>
</protein>
<dbReference type="PANTHER" id="PTHR10696">
    <property type="entry name" value="GAMMA-BUTYROBETAINE HYDROXYLASE-RELATED"/>
    <property type="match status" value="1"/>
</dbReference>
<evidence type="ECO:0000313" key="2">
    <source>
        <dbReference type="EMBL" id="MBU8873398.1"/>
    </source>
</evidence>
<comment type="caution">
    <text evidence="2">The sequence shown here is derived from an EMBL/GenBank/DDBJ whole genome shotgun (WGS) entry which is preliminary data.</text>
</comment>